<evidence type="ECO:0000313" key="2">
    <source>
        <dbReference type="EMBL" id="ETO21873.1"/>
    </source>
</evidence>
<dbReference type="EMBL" id="ASPP01011224">
    <property type="protein sequence ID" value="ETO21873.1"/>
    <property type="molecule type" value="Genomic_DNA"/>
</dbReference>
<reference evidence="2 3" key="1">
    <citation type="journal article" date="2013" name="Curr. Biol.">
        <title>The Genome of the Foraminiferan Reticulomyxa filosa.</title>
        <authorList>
            <person name="Glockner G."/>
            <person name="Hulsmann N."/>
            <person name="Schleicher M."/>
            <person name="Noegel A.A."/>
            <person name="Eichinger L."/>
            <person name="Gallinger C."/>
            <person name="Pawlowski J."/>
            <person name="Sierra R."/>
            <person name="Euteneuer U."/>
            <person name="Pillet L."/>
            <person name="Moustafa A."/>
            <person name="Platzer M."/>
            <person name="Groth M."/>
            <person name="Szafranski K."/>
            <person name="Schliwa M."/>
        </authorList>
    </citation>
    <scope>NUCLEOTIDE SEQUENCE [LARGE SCALE GENOMIC DNA]</scope>
</reference>
<gene>
    <name evidence="2" type="ORF">RFI_15329</name>
</gene>
<feature type="signal peptide" evidence="1">
    <location>
        <begin position="1"/>
        <end position="17"/>
    </location>
</feature>
<protein>
    <submittedName>
        <fullName evidence="2">Uncharacterized protein</fullName>
    </submittedName>
</protein>
<organism evidence="2 3">
    <name type="scientific">Reticulomyxa filosa</name>
    <dbReference type="NCBI Taxonomy" id="46433"/>
    <lineage>
        <taxon>Eukaryota</taxon>
        <taxon>Sar</taxon>
        <taxon>Rhizaria</taxon>
        <taxon>Retaria</taxon>
        <taxon>Foraminifera</taxon>
        <taxon>Monothalamids</taxon>
        <taxon>Reticulomyxidae</taxon>
        <taxon>Reticulomyxa</taxon>
    </lineage>
</organism>
<keyword evidence="1" id="KW-0732">Signal</keyword>
<dbReference type="Proteomes" id="UP000023152">
    <property type="component" value="Unassembled WGS sequence"/>
</dbReference>
<evidence type="ECO:0000256" key="1">
    <source>
        <dbReference type="SAM" id="SignalP"/>
    </source>
</evidence>
<sequence>MKVLLVLVALHVLNVFAVMLNASEKNISNCSWTNKQKYFNQHININIVAISRNRLLNQMWKSEILRCEQCLQLYNNMASASSLQISNNELMQSTNKIIRTFQSTLSANTKQSKKSLPSKTSIMNNTQMYIYSSGIQVYNSDRKTKWKKKWSLKNKKEDINVYQEIGRVDDELNDFLKKNKNNSNCKMDVMISAELWNRSCNSLERVSIVKNGRELFWYNAATNTNITSSHCKFSFPKSCCAIQASVKHKFVQSPTRQQLSRNFESVIQCCNVKFFYFLFFLFKTNKRTNKKIDIAPLQCS</sequence>
<proteinExistence type="predicted"/>
<comment type="caution">
    <text evidence="2">The sequence shown here is derived from an EMBL/GenBank/DDBJ whole genome shotgun (WGS) entry which is preliminary data.</text>
</comment>
<feature type="chain" id="PRO_5004975749" evidence="1">
    <location>
        <begin position="18"/>
        <end position="300"/>
    </location>
</feature>
<accession>X6N7L8</accession>
<keyword evidence="3" id="KW-1185">Reference proteome</keyword>
<evidence type="ECO:0000313" key="3">
    <source>
        <dbReference type="Proteomes" id="UP000023152"/>
    </source>
</evidence>
<name>X6N7L8_RETFI</name>
<dbReference type="AlphaFoldDB" id="X6N7L8"/>